<dbReference type="PIRSF" id="PIRSF036492">
    <property type="entry name" value="ALDH"/>
    <property type="match status" value="1"/>
</dbReference>
<dbReference type="RefSeq" id="WP_131406920.1">
    <property type="nucleotide sequence ID" value="NZ_SJTG01000002.1"/>
</dbReference>
<evidence type="ECO:0000313" key="7">
    <source>
        <dbReference type="Proteomes" id="UP000291822"/>
    </source>
</evidence>
<dbReference type="InterPro" id="IPR015590">
    <property type="entry name" value="Aldehyde_DH_dom"/>
</dbReference>
<dbReference type="Pfam" id="PF00171">
    <property type="entry name" value="Aldedh"/>
    <property type="match status" value="1"/>
</dbReference>
<gene>
    <name evidence="6" type="ORF">EZM97_11905</name>
</gene>
<keyword evidence="7" id="KW-1185">Reference proteome</keyword>
<organism evidence="6 7">
    <name type="scientific">Dyella soli</name>
    <dbReference type="NCBI Taxonomy" id="522319"/>
    <lineage>
        <taxon>Bacteria</taxon>
        <taxon>Pseudomonadati</taxon>
        <taxon>Pseudomonadota</taxon>
        <taxon>Gammaproteobacteria</taxon>
        <taxon>Lysobacterales</taxon>
        <taxon>Rhodanobacteraceae</taxon>
        <taxon>Dyella</taxon>
    </lineage>
</organism>
<dbReference type="FunFam" id="3.40.605.10:FF:000004">
    <property type="entry name" value="Aldehyde dehydrogenase"/>
    <property type="match status" value="1"/>
</dbReference>
<evidence type="ECO:0000256" key="4">
    <source>
        <dbReference type="PIRSR" id="PIRSR036492-1"/>
    </source>
</evidence>
<dbReference type="Proteomes" id="UP000291822">
    <property type="component" value="Unassembled WGS sequence"/>
</dbReference>
<evidence type="ECO:0000256" key="2">
    <source>
        <dbReference type="ARBA" id="ARBA00023002"/>
    </source>
</evidence>
<dbReference type="PANTHER" id="PTHR43570">
    <property type="entry name" value="ALDEHYDE DEHYDROGENASE"/>
    <property type="match status" value="1"/>
</dbReference>
<dbReference type="PANTHER" id="PTHR43570:SF16">
    <property type="entry name" value="ALDEHYDE DEHYDROGENASE TYPE III, ISOFORM Q"/>
    <property type="match status" value="1"/>
</dbReference>
<dbReference type="GO" id="GO:0006081">
    <property type="term" value="P:aldehyde metabolic process"/>
    <property type="evidence" value="ECO:0007669"/>
    <property type="project" value="InterPro"/>
</dbReference>
<evidence type="ECO:0000256" key="3">
    <source>
        <dbReference type="PIRNR" id="PIRNR036492"/>
    </source>
</evidence>
<protein>
    <recommendedName>
        <fullName evidence="3">Aldehyde dehydrogenase</fullName>
    </recommendedName>
</protein>
<dbReference type="GO" id="GO:0005737">
    <property type="term" value="C:cytoplasm"/>
    <property type="evidence" value="ECO:0007669"/>
    <property type="project" value="TreeGrafter"/>
</dbReference>
<sequence length="468" mass="51250">MTSTLSSNPYEPIFRAQKALFRTGVTRTREWRLDQLARMERMVGENEAELQDAVKSDFKTAPQEYVLETQSAIGEVAIQRSQLDEWMKPVEAPVPKPLAATGHRAVIYRDPYGVALIIGPFNGPLTLLLRPAIAALTAGNTCILKLSNALIRTSEVLLRLIPRYFEEQSVAVIAGGREANTSLLQLPFDFIFFTGSTKVGKIVAKAAAEHLTPVLLELGGQNPAIVDGTGNIADAARKIVWGAMAWGGQWCTSPGYAYVHESVAKEFVAEAKRALVEMFGKDPKNNPDYSRIVGTREAQRLHALIDQSKVVAGGDADPEARYVAPTILYPITWDDEIMDDEIFGPILPILTYTNLDEALARIADKPAPLAAFIFSAQQDHIDRFIGNLSYGGGAVNQVNIHLFIESMPFGGVGPAGMGHYYGRYGFKALTHAKSMLIAPDGVAIDHLFPPYDRSKVEALSMWFDYPAA</sequence>
<dbReference type="InterPro" id="IPR016163">
    <property type="entry name" value="Ald_DH_C"/>
</dbReference>
<evidence type="ECO:0000259" key="5">
    <source>
        <dbReference type="Pfam" id="PF00171"/>
    </source>
</evidence>
<dbReference type="Gene3D" id="3.40.605.10">
    <property type="entry name" value="Aldehyde Dehydrogenase, Chain A, domain 1"/>
    <property type="match status" value="1"/>
</dbReference>
<evidence type="ECO:0000256" key="1">
    <source>
        <dbReference type="ARBA" id="ARBA00009986"/>
    </source>
</evidence>
<feature type="domain" description="Aldehyde dehydrogenase" evidence="5">
    <location>
        <begin position="26"/>
        <end position="434"/>
    </location>
</feature>
<accession>A0A4R0YT55</accession>
<dbReference type="Gene3D" id="3.40.309.10">
    <property type="entry name" value="Aldehyde Dehydrogenase, Chain A, domain 2"/>
    <property type="match status" value="1"/>
</dbReference>
<dbReference type="InterPro" id="IPR016162">
    <property type="entry name" value="Ald_DH_N"/>
</dbReference>
<evidence type="ECO:0000313" key="6">
    <source>
        <dbReference type="EMBL" id="TCI09662.1"/>
    </source>
</evidence>
<reference evidence="6 7" key="1">
    <citation type="submission" date="2019-02" db="EMBL/GenBank/DDBJ databases">
        <title>Dyella amyloliquefaciens sp. nov., isolated from forest soil.</title>
        <authorList>
            <person name="Gao Z.-H."/>
            <person name="Qiu L.-H."/>
        </authorList>
    </citation>
    <scope>NUCLEOTIDE SEQUENCE [LARGE SCALE GENOMIC DNA]</scope>
    <source>
        <strain evidence="6 7">KACC 12747</strain>
    </source>
</reference>
<dbReference type="EMBL" id="SJTG01000002">
    <property type="protein sequence ID" value="TCI09662.1"/>
    <property type="molecule type" value="Genomic_DNA"/>
</dbReference>
<dbReference type="InterPro" id="IPR012394">
    <property type="entry name" value="Aldehyde_DH_NAD(P)"/>
</dbReference>
<feature type="active site" evidence="4">
    <location>
        <position position="217"/>
    </location>
</feature>
<dbReference type="GO" id="GO:0004029">
    <property type="term" value="F:aldehyde dehydrogenase (NAD+) activity"/>
    <property type="evidence" value="ECO:0007669"/>
    <property type="project" value="TreeGrafter"/>
</dbReference>
<comment type="similarity">
    <text evidence="1 3">Belongs to the aldehyde dehydrogenase family.</text>
</comment>
<comment type="caution">
    <text evidence="6">The sequence shown here is derived from an EMBL/GenBank/DDBJ whole genome shotgun (WGS) entry which is preliminary data.</text>
</comment>
<keyword evidence="2 3" id="KW-0560">Oxidoreductase</keyword>
<proteinExistence type="inferred from homology"/>
<dbReference type="CDD" id="cd07087">
    <property type="entry name" value="ALDH_F3-13-14_CALDH-like"/>
    <property type="match status" value="1"/>
</dbReference>
<dbReference type="InterPro" id="IPR016161">
    <property type="entry name" value="Ald_DH/histidinol_DH"/>
</dbReference>
<dbReference type="AlphaFoldDB" id="A0A4R0YT55"/>
<name>A0A4R0YT55_9GAMM</name>
<dbReference type="SUPFAM" id="SSF53720">
    <property type="entry name" value="ALDH-like"/>
    <property type="match status" value="1"/>
</dbReference>
<feature type="active site" evidence="4">
    <location>
        <position position="251"/>
    </location>
</feature>